<keyword evidence="2" id="KW-1185">Reference proteome</keyword>
<accession>A0A183JK13</accession>
<dbReference type="AlphaFoldDB" id="A0A183JK13"/>
<sequence length="86" mass="9667">MTTYTAPPSNLEFKVTTAEPSQKIMKTWANSGPPCPELSEFELLCKSLKAIKRNKWRSNESIVIGFALKILTKYDPLDIMTSICIS</sequence>
<name>A0A183JK13_9TREM</name>
<dbReference type="WBParaSite" id="SCUD_0000304101-mRNA-1">
    <property type="protein sequence ID" value="SCUD_0000304101-mRNA-1"/>
    <property type="gene ID" value="SCUD_0000304101"/>
</dbReference>
<organism evidence="3">
    <name type="scientific">Schistosoma curassoni</name>
    <dbReference type="NCBI Taxonomy" id="6186"/>
    <lineage>
        <taxon>Eukaryota</taxon>
        <taxon>Metazoa</taxon>
        <taxon>Spiralia</taxon>
        <taxon>Lophotrochozoa</taxon>
        <taxon>Platyhelminthes</taxon>
        <taxon>Trematoda</taxon>
        <taxon>Digenea</taxon>
        <taxon>Strigeidida</taxon>
        <taxon>Schistosomatoidea</taxon>
        <taxon>Schistosomatidae</taxon>
        <taxon>Schistosoma</taxon>
    </lineage>
</organism>
<evidence type="ECO:0000313" key="1">
    <source>
        <dbReference type="EMBL" id="VDO78841.1"/>
    </source>
</evidence>
<proteinExistence type="predicted"/>
<evidence type="ECO:0000313" key="2">
    <source>
        <dbReference type="Proteomes" id="UP000279833"/>
    </source>
</evidence>
<reference evidence="3" key="1">
    <citation type="submission" date="2016-06" db="UniProtKB">
        <authorList>
            <consortium name="WormBaseParasite"/>
        </authorList>
    </citation>
    <scope>IDENTIFICATION</scope>
</reference>
<dbReference type="Proteomes" id="UP000279833">
    <property type="component" value="Unassembled WGS sequence"/>
</dbReference>
<reference evidence="1 2" key="2">
    <citation type="submission" date="2018-11" db="EMBL/GenBank/DDBJ databases">
        <authorList>
            <consortium name="Pathogen Informatics"/>
        </authorList>
    </citation>
    <scope>NUCLEOTIDE SEQUENCE [LARGE SCALE GENOMIC DNA]</scope>
    <source>
        <strain evidence="1">Dakar</strain>
        <strain evidence="2">Dakar, Senegal</strain>
    </source>
</reference>
<gene>
    <name evidence="1" type="ORF">SCUD_LOCUS3041</name>
</gene>
<evidence type="ECO:0000313" key="3">
    <source>
        <dbReference type="WBParaSite" id="SCUD_0000304101-mRNA-1"/>
    </source>
</evidence>
<dbReference type="EMBL" id="UZAK01003248">
    <property type="protein sequence ID" value="VDO78841.1"/>
    <property type="molecule type" value="Genomic_DNA"/>
</dbReference>
<protein>
    <submittedName>
        <fullName evidence="1 3">Uncharacterized protein</fullName>
    </submittedName>
</protein>